<feature type="compositionally biased region" description="Basic and acidic residues" evidence="3">
    <location>
        <begin position="1316"/>
        <end position="1332"/>
    </location>
</feature>
<gene>
    <name evidence="5" type="primary">ralgapa1</name>
</gene>
<dbReference type="FunFam" id="3.40.50.11210:FF:000001">
    <property type="entry name" value="Ral GTPase-activating protein subunit alpha-1 isoform 1"/>
    <property type="match status" value="1"/>
</dbReference>
<dbReference type="Pfam" id="PF02145">
    <property type="entry name" value="Rap_GAP"/>
    <property type="match status" value="1"/>
</dbReference>
<feature type="compositionally biased region" description="Basic and acidic residues" evidence="3">
    <location>
        <begin position="1522"/>
        <end position="1561"/>
    </location>
</feature>
<feature type="compositionally biased region" description="Pro residues" evidence="3">
    <location>
        <begin position="1458"/>
        <end position="1467"/>
    </location>
</feature>
<keyword evidence="2" id="KW-0597">Phosphoprotein</keyword>
<dbReference type="InterPro" id="IPR000331">
    <property type="entry name" value="Rap/Ran_GAP_dom"/>
</dbReference>
<feature type="region of interest" description="Disordered" evidence="3">
    <location>
        <begin position="300"/>
        <end position="347"/>
    </location>
</feature>
<feature type="region of interest" description="Disordered" evidence="3">
    <location>
        <begin position="650"/>
        <end position="679"/>
    </location>
</feature>
<feature type="region of interest" description="Disordered" evidence="3">
    <location>
        <begin position="1456"/>
        <end position="1576"/>
    </location>
</feature>
<dbReference type="PROSITE" id="PS50085">
    <property type="entry name" value="RAPGAP"/>
    <property type="match status" value="1"/>
</dbReference>
<feature type="compositionally biased region" description="Polar residues" evidence="3">
    <location>
        <begin position="328"/>
        <end position="346"/>
    </location>
</feature>
<dbReference type="SUPFAM" id="SSF48371">
    <property type="entry name" value="ARM repeat"/>
    <property type="match status" value="1"/>
</dbReference>
<dbReference type="Gene3D" id="3.40.50.11210">
    <property type="entry name" value="Rap/Ran-GAP"/>
    <property type="match status" value="1"/>
</dbReference>
<accession>A0A8C5DPK5</accession>
<feature type="compositionally biased region" description="Basic and acidic residues" evidence="3">
    <location>
        <begin position="768"/>
        <end position="777"/>
    </location>
</feature>
<feature type="compositionally biased region" description="Polar residues" evidence="3">
    <location>
        <begin position="1472"/>
        <end position="1485"/>
    </location>
</feature>
<proteinExistence type="predicted"/>
<dbReference type="InterPro" id="IPR027107">
    <property type="entry name" value="Tuberin/Ral-act_asu"/>
</dbReference>
<feature type="compositionally biased region" description="Gly residues" evidence="3">
    <location>
        <begin position="304"/>
        <end position="320"/>
    </location>
</feature>
<dbReference type="InterPro" id="IPR046859">
    <property type="entry name" value="RGPA/RALGAPB_N"/>
</dbReference>
<dbReference type="Proteomes" id="UP000694680">
    <property type="component" value="Unassembled WGS sequence"/>
</dbReference>
<protein>
    <recommendedName>
        <fullName evidence="4">Rap-GAP domain-containing protein</fullName>
    </recommendedName>
</protein>
<evidence type="ECO:0000256" key="3">
    <source>
        <dbReference type="SAM" id="MobiDB-lite"/>
    </source>
</evidence>
<organism evidence="5 6">
    <name type="scientific">Gouania willdenowi</name>
    <name type="common">Blunt-snouted clingfish</name>
    <name type="synonym">Lepadogaster willdenowi</name>
    <dbReference type="NCBI Taxonomy" id="441366"/>
    <lineage>
        <taxon>Eukaryota</taxon>
        <taxon>Metazoa</taxon>
        <taxon>Chordata</taxon>
        <taxon>Craniata</taxon>
        <taxon>Vertebrata</taxon>
        <taxon>Euteleostomi</taxon>
        <taxon>Actinopterygii</taxon>
        <taxon>Neopterygii</taxon>
        <taxon>Teleostei</taxon>
        <taxon>Neoteleostei</taxon>
        <taxon>Acanthomorphata</taxon>
        <taxon>Ovalentaria</taxon>
        <taxon>Blenniimorphae</taxon>
        <taxon>Blenniiformes</taxon>
        <taxon>Gobiesocoidei</taxon>
        <taxon>Gobiesocidae</taxon>
        <taxon>Gobiesocinae</taxon>
        <taxon>Gouania</taxon>
    </lineage>
</organism>
<feature type="domain" description="Rap-GAP" evidence="4">
    <location>
        <begin position="1596"/>
        <end position="1804"/>
    </location>
</feature>
<dbReference type="GO" id="GO:0051056">
    <property type="term" value="P:regulation of small GTPase mediated signal transduction"/>
    <property type="evidence" value="ECO:0007669"/>
    <property type="project" value="InterPro"/>
</dbReference>
<reference evidence="5" key="1">
    <citation type="submission" date="2025-08" db="UniProtKB">
        <authorList>
            <consortium name="Ensembl"/>
        </authorList>
    </citation>
    <scope>IDENTIFICATION</scope>
</reference>
<evidence type="ECO:0000259" key="4">
    <source>
        <dbReference type="PROSITE" id="PS50085"/>
    </source>
</evidence>
<dbReference type="GO" id="GO:0005634">
    <property type="term" value="C:nucleus"/>
    <property type="evidence" value="ECO:0007669"/>
    <property type="project" value="InterPro"/>
</dbReference>
<feature type="region of interest" description="Disordered" evidence="3">
    <location>
        <begin position="1315"/>
        <end position="1337"/>
    </location>
</feature>
<dbReference type="GO" id="GO:0005096">
    <property type="term" value="F:GTPase activator activity"/>
    <property type="evidence" value="ECO:0007669"/>
    <property type="project" value="UniProtKB-KW"/>
</dbReference>
<evidence type="ECO:0000313" key="6">
    <source>
        <dbReference type="Proteomes" id="UP000694680"/>
    </source>
</evidence>
<feature type="compositionally biased region" description="Acidic residues" evidence="3">
    <location>
        <begin position="1503"/>
        <end position="1521"/>
    </location>
</feature>
<reference evidence="5" key="2">
    <citation type="submission" date="2025-09" db="UniProtKB">
        <authorList>
            <consortium name="Ensembl"/>
        </authorList>
    </citation>
    <scope>IDENTIFICATION</scope>
</reference>
<keyword evidence="1" id="KW-0343">GTPase activation</keyword>
<sequence length="1858" mass="208203">MFSKKPHGDVKKSTQKVLDPKKDVLTRLKHLRIVIENAEPLELKQFFDLNYSHIYYVFFENFVTIEVSLKQKGEIKDSVLKSCLSACVFLTGLILKKLLHTGNSLKIRREGVRLFLLWMQALQNHAEREQLCMFACLIPGFPAPLCNGTPRTLDVLINPTLTQVIPEEITSLVPPQSGDKNQEDLTAFFLEALLKYMVNQAKSLEWRCKENHERGFSFLFAHFRRFYLPHMFPNFAVETSLYNPMLDVPPMRPKPYYSAVRREQEGSEMLYCTKESFLQARVIFIRWLVSFWLEPRPNAQTSGGSMGPSGGSTGLCGGTGASAEPEQSHSNTSTLTEREPSSSSLCSIDEEQLTDMEVVRRVLTSCRTNVNFITEIFRQGFLLPMCEAAAMRKVVRVYQEWISMEDKPVFMKEPDDSAVYDTAGEQVISALSRSLSPQSAYGQRLHSQTHTHRLQSLLSRFQRTLYKPHVNKARTRGNKLTKKNIFVFITHSSNVFLIEPANDIKILLEEQVDMCKRVLNIYRSLVILCQQLKVCCGDKVCPSLFAGSRLAGPIFQTLIVAWIKGNLNVYISRELWDDLLSVLSSLTCWEELVTEWSLTMETLTKVLARNLYSVDLNELPLDKLSEQKQKKHKGKGIGSESQRQIVDRSFSKGWSRDQPGQAVAMRQRSATTAGSPGIEKARSIVRQKTVGHQFFSFVLLQSPDPEDPPITHTSRTSRMRHSSQSDDAPPTSCSEVFQAVTCDLDGPALSSLARSSSASDIMEPFIAERVKGDDSQRDPTSTPDLSQHSHHSSTSPSLSAQPLSQSPPSSSPTPLTHSNGVVCVPSEGPDDVSVSDHFWPQTCSPSRASSSDWVSDWDAAFTFSFEKDVDAEGGEARLQFLINSLFVLETSEFPSEVCSVMAGGSLTGWHADVATVMWRRMLGILGDVNSIKDPEIHAQVFDYLCELWQNLAKIRDNLGISLDNQSSPPPPVLIPPLRILTPWLFKATMLTERYKQGKLHAYKLICRIMKRRQDVSPNTDFLTHFYNIMHHGLLHQDQDIVNTIIKHCSPRFLSIGLPGATMLIFDFIIAASRVTAPRVEAQILLGSLVCFPNLYGELPALHPTTADVVLTKFPEVKHVIQTILTSAREEPSAPARCVALCSLGIWLCEELACGTQHPQIKDALNVICVTLKYPNKSVALVASDILHLLISYVDHLQKFPPDTPKKIVEILIATITYLLPTTESSPHELDKRLVVSLLLCLLDWVMALPPNTLLQPVQTRSPPERVQPTKTLLSCIYKVLHGCVYGAQSFSVAKYYPLQLSDLLSPDYDPFLPLESLREPEPLHSPDSERSSKLQPVTEVRSRIQHGLVSIAARTVITHLVNHLGHYPMSGGPATLSSQVCENQDNPFCESADLGPELFHSPNLQFLVLNGTTLLSVLQSGVPGGGMTAGLSSAPACVRVIIRDVAGKHSWDSAVLYGPPPGSPSSPPHTLLKQTQQPHTSNLHLQTPPGGPLKKMGSKKEINEEEGEEEEVEVEGGEETVVESKRPEFEGEGSEKEGEKKKAANEEKEGRENEEENKPEQEMSEQWADGGDEEAGESALDNFHLLRKNEKLLRELKNLDSRQCRETHKIAVFYVAEGQEDKHSILTNTAGSHAYEDFVSGLGWEVDLATHCGFMGGLQRNRSTGQTTPYYATSTTEVIYHVSTRMPHDQDHNLTKKLRHLGNDEVHIVWSEHSRDYRRGIIPTEFGDVLIIIYPMKNHMYSIHILKKPEVPFFGPLFDGAIVDMKILPTMVRATAINASRALKSLIPLYQNFYEERARYLETIVQHHQEPTTFEDYAARVYSPAPCTHLPSDTGEQHHFTLGTCHQNYLHQTLSRLW</sequence>
<dbReference type="Pfam" id="PF20412">
    <property type="entry name" value="RALGAPB_N"/>
    <property type="match status" value="1"/>
</dbReference>
<dbReference type="GO" id="GO:0005737">
    <property type="term" value="C:cytoplasm"/>
    <property type="evidence" value="ECO:0007669"/>
    <property type="project" value="TreeGrafter"/>
</dbReference>
<feature type="compositionally biased region" description="Low complexity" evidence="3">
    <location>
        <begin position="792"/>
        <end position="818"/>
    </location>
</feature>
<feature type="region of interest" description="Disordered" evidence="3">
    <location>
        <begin position="700"/>
        <end position="733"/>
    </location>
</feature>
<dbReference type="InterPro" id="IPR035974">
    <property type="entry name" value="Rap/Ran-GAP_sf"/>
</dbReference>
<dbReference type="Ensembl" id="ENSGWIT00000011089.1">
    <property type="protein sequence ID" value="ENSGWIP00000009966.1"/>
    <property type="gene ID" value="ENSGWIG00000003672.1"/>
</dbReference>
<feature type="region of interest" description="Disordered" evidence="3">
    <location>
        <begin position="768"/>
        <end position="826"/>
    </location>
</feature>
<dbReference type="InterPro" id="IPR016024">
    <property type="entry name" value="ARM-type_fold"/>
</dbReference>
<dbReference type="PANTHER" id="PTHR10063">
    <property type="entry name" value="TUBERIN"/>
    <property type="match status" value="1"/>
</dbReference>
<dbReference type="PANTHER" id="PTHR10063:SF3">
    <property type="entry name" value="RAL GTPASE-ACTIVATING PROTEIN SUBUNIT ALPHA-1"/>
    <property type="match status" value="1"/>
</dbReference>
<keyword evidence="6" id="KW-1185">Reference proteome</keyword>
<evidence type="ECO:0000313" key="5">
    <source>
        <dbReference type="Ensembl" id="ENSGWIP00000009966.1"/>
    </source>
</evidence>
<evidence type="ECO:0000256" key="1">
    <source>
        <dbReference type="ARBA" id="ARBA00022468"/>
    </source>
</evidence>
<name>A0A8C5DPK5_GOUWI</name>
<dbReference type="SUPFAM" id="SSF111347">
    <property type="entry name" value="Rap/Ran-GAP"/>
    <property type="match status" value="1"/>
</dbReference>
<evidence type="ECO:0000256" key="2">
    <source>
        <dbReference type="ARBA" id="ARBA00022553"/>
    </source>
</evidence>